<protein>
    <recommendedName>
        <fullName evidence="4">Divergent polysaccharide deacetylase</fullName>
    </recommendedName>
</protein>
<keyword evidence="3" id="KW-1185">Reference proteome</keyword>
<dbReference type="STRING" id="146817.SAMN04488502_1011139"/>
<dbReference type="OrthoDB" id="9784811at2"/>
<dbReference type="Pfam" id="PF04748">
    <property type="entry name" value="Polysacc_deac_2"/>
    <property type="match status" value="1"/>
</dbReference>
<dbReference type="GO" id="GO:0005975">
    <property type="term" value="P:carbohydrate metabolic process"/>
    <property type="evidence" value="ECO:0007669"/>
    <property type="project" value="InterPro"/>
</dbReference>
<dbReference type="AlphaFoldDB" id="A0A1G9NVT0"/>
<dbReference type="CDD" id="cd10936">
    <property type="entry name" value="CE4_DAC2"/>
    <property type="match status" value="1"/>
</dbReference>
<evidence type="ECO:0000313" key="2">
    <source>
        <dbReference type="EMBL" id="SDL90490.1"/>
    </source>
</evidence>
<evidence type="ECO:0000256" key="1">
    <source>
        <dbReference type="SAM" id="MobiDB-lite"/>
    </source>
</evidence>
<evidence type="ECO:0008006" key="4">
    <source>
        <dbReference type="Google" id="ProtNLM"/>
    </source>
</evidence>
<dbReference type="Gene3D" id="3.20.20.370">
    <property type="entry name" value="Glycoside hydrolase/deacetylase"/>
    <property type="match status" value="1"/>
</dbReference>
<feature type="compositionally biased region" description="Basic and acidic residues" evidence="1">
    <location>
        <begin position="33"/>
        <end position="45"/>
    </location>
</feature>
<organism evidence="2 3">
    <name type="scientific">Dendrosporobacter quercicolus</name>
    <dbReference type="NCBI Taxonomy" id="146817"/>
    <lineage>
        <taxon>Bacteria</taxon>
        <taxon>Bacillati</taxon>
        <taxon>Bacillota</taxon>
        <taxon>Negativicutes</taxon>
        <taxon>Selenomonadales</taxon>
        <taxon>Sporomusaceae</taxon>
        <taxon>Dendrosporobacter</taxon>
    </lineage>
</organism>
<feature type="region of interest" description="Disordered" evidence="1">
    <location>
        <begin position="29"/>
        <end position="49"/>
    </location>
</feature>
<gene>
    <name evidence="2" type="ORF">SAMN04488502_1011139</name>
</gene>
<dbReference type="SUPFAM" id="SSF88713">
    <property type="entry name" value="Glycoside hydrolase/deacetylase"/>
    <property type="match status" value="1"/>
</dbReference>
<sequence length="399" mass="43000">MAKKSNRGRWLVLAFVFLALALYGYMENQSTPKQEDGQSRYETEKSGAGAAADFSQTARAIHGAVDSALSAQGIGARIARSTDREVPRQEIEGTIRWHFREIVGQSSGDAAALERALASAAAPAGGALLTVQPDTYQGQPVLRIDVGIRDELGGEPLTIVTDRLYIADRQKAADQAPVNVRGELALVIDDFGYSREPITAFAAIDKPLTFAVLPYRTYSNEAAARGLSAGHQIILHLPLEPLAAAEQSEKTTIMVEMSDDDIQAATVRAVQAVPGIIGVNNHQGSRSTADQRVMRNVLAVLKDRHLFFIDSRTNSQSVAYATAQELGVRSGENNIFVDNEDDVAAIKRQLRSAGQIAIRNGRAIAIGHARMNTAAAVRQMLPEFEAAGIKLVFASQLLK</sequence>
<proteinExistence type="predicted"/>
<name>A0A1G9NVT0_9FIRM</name>
<dbReference type="RefSeq" id="WP_092069394.1">
    <property type="nucleotide sequence ID" value="NZ_FNHB01000001.1"/>
</dbReference>
<accession>A0A1G9NVT0</accession>
<reference evidence="2 3" key="1">
    <citation type="submission" date="2016-10" db="EMBL/GenBank/DDBJ databases">
        <authorList>
            <person name="de Groot N.N."/>
        </authorList>
    </citation>
    <scope>NUCLEOTIDE SEQUENCE [LARGE SCALE GENOMIC DNA]</scope>
    <source>
        <strain evidence="2 3">DSM 1736</strain>
    </source>
</reference>
<dbReference type="InterPro" id="IPR011330">
    <property type="entry name" value="Glyco_hydro/deAcase_b/a-brl"/>
</dbReference>
<dbReference type="Proteomes" id="UP000214880">
    <property type="component" value="Unassembled WGS sequence"/>
</dbReference>
<evidence type="ECO:0000313" key="3">
    <source>
        <dbReference type="Proteomes" id="UP000214880"/>
    </source>
</evidence>
<dbReference type="PANTHER" id="PTHR30105:SF2">
    <property type="entry name" value="DIVERGENT POLYSACCHARIDE DEACETYLASE SUPERFAMILY"/>
    <property type="match status" value="1"/>
</dbReference>
<dbReference type="InterPro" id="IPR006837">
    <property type="entry name" value="Divergent_DAC"/>
</dbReference>
<dbReference type="PANTHER" id="PTHR30105">
    <property type="entry name" value="UNCHARACTERIZED YIBQ-RELATED"/>
    <property type="match status" value="1"/>
</dbReference>
<dbReference type="EMBL" id="FNHB01000001">
    <property type="protein sequence ID" value="SDL90490.1"/>
    <property type="molecule type" value="Genomic_DNA"/>
</dbReference>